<organism evidence="1">
    <name type="scientific">Setaria italica</name>
    <name type="common">Foxtail millet</name>
    <name type="synonym">Panicum italicum</name>
    <dbReference type="NCBI Taxonomy" id="4555"/>
    <lineage>
        <taxon>Eukaryota</taxon>
        <taxon>Viridiplantae</taxon>
        <taxon>Streptophyta</taxon>
        <taxon>Embryophyta</taxon>
        <taxon>Tracheophyta</taxon>
        <taxon>Spermatophyta</taxon>
        <taxon>Magnoliopsida</taxon>
        <taxon>Liliopsida</taxon>
        <taxon>Poales</taxon>
        <taxon>Poaceae</taxon>
        <taxon>PACMAD clade</taxon>
        <taxon>Panicoideae</taxon>
        <taxon>Panicodae</taxon>
        <taxon>Paniceae</taxon>
        <taxon>Cenchrinae</taxon>
        <taxon>Setaria</taxon>
    </lineage>
</organism>
<dbReference type="AlphaFoldDB" id="A0A368R979"/>
<gene>
    <name evidence="1" type="ORF">SETIT_5G261200v2</name>
</gene>
<protein>
    <submittedName>
        <fullName evidence="1">Uncharacterized protein</fullName>
    </submittedName>
</protein>
<proteinExistence type="predicted"/>
<reference evidence="1" key="1">
    <citation type="journal article" date="2012" name="Nat. Biotechnol.">
        <title>Reference genome sequence of the model plant Setaria.</title>
        <authorList>
            <person name="Bennetzen J.L."/>
            <person name="Schmutz J."/>
            <person name="Wang H."/>
            <person name="Percifield R."/>
            <person name="Hawkins J."/>
            <person name="Pontaroli A.C."/>
            <person name="Estep M."/>
            <person name="Feng L."/>
            <person name="Vaughn J.N."/>
            <person name="Grimwood J."/>
            <person name="Jenkins J."/>
            <person name="Barry K."/>
            <person name="Lindquist E."/>
            <person name="Hellsten U."/>
            <person name="Deshpande S."/>
            <person name="Wang X."/>
            <person name="Wu X."/>
            <person name="Mitros T."/>
            <person name="Triplett J."/>
            <person name="Yang X."/>
            <person name="Ye C.Y."/>
            <person name="Mauro-Herrera M."/>
            <person name="Wang L."/>
            <person name="Li P."/>
            <person name="Sharma M."/>
            <person name="Sharma R."/>
            <person name="Ronald P.C."/>
            <person name="Panaud O."/>
            <person name="Kellogg E.A."/>
            <person name="Brutnell T.P."/>
            <person name="Doust A.N."/>
            <person name="Tuskan G.A."/>
            <person name="Rokhsar D."/>
            <person name="Devos K.M."/>
        </authorList>
    </citation>
    <scope>NUCLEOTIDE SEQUENCE [LARGE SCALE GENOMIC DNA]</scope>
    <source>
        <strain evidence="1">Yugu1</strain>
    </source>
</reference>
<name>A0A368R979_SETIT</name>
<dbReference type="EMBL" id="CM003532">
    <property type="protein sequence ID" value="RCV26628.1"/>
    <property type="molecule type" value="Genomic_DNA"/>
</dbReference>
<accession>A0A368R979</accession>
<sequence>MAWDPHPHRQRPASLSTSRRLLPACMDSVRPAWQVWLWSTPAGAGVPCGRRGRLPNWARNSLGKGALRAGHGLPAGLLERLAGGLPFTLLSQEGSSGRARGHLPGRAIRCRGTLSRNSDAVVFVLAATPSISIEYGREGNCFHVSRFLAEMFGGGHALATRRHLAFSPSLCCPVPVGLLCLWGSLCL</sequence>
<evidence type="ECO:0000313" key="1">
    <source>
        <dbReference type="EMBL" id="RCV26628.1"/>
    </source>
</evidence>
<reference evidence="1" key="2">
    <citation type="submission" date="2015-07" db="EMBL/GenBank/DDBJ databases">
        <authorList>
            <person name="Noorani M."/>
        </authorList>
    </citation>
    <scope>NUCLEOTIDE SEQUENCE</scope>
    <source>
        <strain evidence="1">Yugu1</strain>
    </source>
</reference>